<evidence type="ECO:0000256" key="1">
    <source>
        <dbReference type="SAM" id="Phobius"/>
    </source>
</evidence>
<sequence>MVKKIFKVTLVILGVFAIFCGVYLGFVLNALGAFDKNYTTDELVANYNKRKVEIAHLKRFFNQVVPEHKFVEIEFKNDSTLYRLGVGPLDSLGKSNYHTMFLEWDLHVKSSKVDSVIKTLGWTQKTLQLLKDKLDKAECIQIESGEPAKIGFKRSGLGMYFYNVFDQGVPDSLITHYNDKCNYIFINKMLVLEYAGGAVGGQCFPLE</sequence>
<feature type="transmembrane region" description="Helical" evidence="1">
    <location>
        <begin position="12"/>
        <end position="34"/>
    </location>
</feature>
<dbReference type="AlphaFoldDB" id="A0A916UJ04"/>
<keyword evidence="1" id="KW-1133">Transmembrane helix</keyword>
<protein>
    <submittedName>
        <fullName evidence="2">Uncharacterized protein</fullName>
    </submittedName>
</protein>
<dbReference type="Proteomes" id="UP000651668">
    <property type="component" value="Unassembled WGS sequence"/>
</dbReference>
<evidence type="ECO:0000313" key="3">
    <source>
        <dbReference type="Proteomes" id="UP000651668"/>
    </source>
</evidence>
<name>A0A916UJ04_9SPHI</name>
<dbReference type="EMBL" id="BMIL01000011">
    <property type="protein sequence ID" value="GGC74175.1"/>
    <property type="molecule type" value="Genomic_DNA"/>
</dbReference>
<gene>
    <name evidence="2" type="ORF">GCM10011387_29790</name>
</gene>
<accession>A0A916UJ04</accession>
<organism evidence="2 3">
    <name type="scientific">Pedobacter quisquiliarum</name>
    <dbReference type="NCBI Taxonomy" id="1834438"/>
    <lineage>
        <taxon>Bacteria</taxon>
        <taxon>Pseudomonadati</taxon>
        <taxon>Bacteroidota</taxon>
        <taxon>Sphingobacteriia</taxon>
        <taxon>Sphingobacteriales</taxon>
        <taxon>Sphingobacteriaceae</taxon>
        <taxon>Pedobacter</taxon>
    </lineage>
</organism>
<comment type="caution">
    <text evidence="2">The sequence shown here is derived from an EMBL/GenBank/DDBJ whole genome shotgun (WGS) entry which is preliminary data.</text>
</comment>
<reference evidence="2" key="2">
    <citation type="submission" date="2020-09" db="EMBL/GenBank/DDBJ databases">
        <authorList>
            <person name="Sun Q."/>
            <person name="Zhou Y."/>
        </authorList>
    </citation>
    <scope>NUCLEOTIDE SEQUENCE</scope>
    <source>
        <strain evidence="2">CGMCC 1.15343</strain>
    </source>
</reference>
<keyword evidence="1" id="KW-0812">Transmembrane</keyword>
<proteinExistence type="predicted"/>
<dbReference type="RefSeq" id="WP_188627724.1">
    <property type="nucleotide sequence ID" value="NZ_BMIL01000011.1"/>
</dbReference>
<keyword evidence="1" id="KW-0472">Membrane</keyword>
<reference evidence="2" key="1">
    <citation type="journal article" date="2014" name="Int. J. Syst. Evol. Microbiol.">
        <title>Complete genome sequence of Corynebacterium casei LMG S-19264T (=DSM 44701T), isolated from a smear-ripened cheese.</title>
        <authorList>
            <consortium name="US DOE Joint Genome Institute (JGI-PGF)"/>
            <person name="Walter F."/>
            <person name="Albersmeier A."/>
            <person name="Kalinowski J."/>
            <person name="Ruckert C."/>
        </authorList>
    </citation>
    <scope>NUCLEOTIDE SEQUENCE</scope>
    <source>
        <strain evidence="2">CGMCC 1.15343</strain>
    </source>
</reference>
<keyword evidence="3" id="KW-1185">Reference proteome</keyword>
<evidence type="ECO:0000313" key="2">
    <source>
        <dbReference type="EMBL" id="GGC74175.1"/>
    </source>
</evidence>